<feature type="binding site" evidence="8">
    <location>
        <position position="97"/>
    </location>
    <ligand>
        <name>Mg(2+)</name>
        <dbReference type="ChEBI" id="CHEBI:18420"/>
    </ligand>
</feature>
<evidence type="ECO:0000256" key="8">
    <source>
        <dbReference type="HAMAP-Rule" id="MF_00265"/>
    </source>
</evidence>
<dbReference type="CDD" id="cd09881">
    <property type="entry name" value="PIN_VapC4-5_FitB-like"/>
    <property type="match status" value="1"/>
</dbReference>
<dbReference type="EC" id="3.1.-.-" evidence="8"/>
<keyword evidence="2 8" id="KW-1277">Toxin-antitoxin system</keyword>
<protein>
    <recommendedName>
        <fullName evidence="8">Ribonuclease VapC</fullName>
        <shortName evidence="8">RNase VapC</shortName>
        <ecNumber evidence="8">3.1.-.-</ecNumber>
    </recommendedName>
    <alternativeName>
        <fullName evidence="8">Toxin VapC</fullName>
    </alternativeName>
</protein>
<dbReference type="HAMAP" id="MF_00265">
    <property type="entry name" value="VapC_Nob1"/>
    <property type="match status" value="1"/>
</dbReference>
<comment type="function">
    <text evidence="8">Toxic component of a toxin-antitoxin (TA) system. An RNase.</text>
</comment>
<sequence length="133" mass="14767">MMYLLDTNTCIAFLKNNPAVIAKIRTVGMEKLMLCSVVKAELWFGACKSERITANQALLKEFFAELPSAPFDDNAVAHYGEIRALLTKTGKPIGANDLLIAATARANRVTLVTHNTKEFIRVQDLLIEDWIDA</sequence>
<comment type="cofactor">
    <cofactor evidence="1 8">
        <name>Mg(2+)</name>
        <dbReference type="ChEBI" id="CHEBI:18420"/>
    </cofactor>
</comment>
<dbReference type="SUPFAM" id="SSF88723">
    <property type="entry name" value="PIN domain-like"/>
    <property type="match status" value="1"/>
</dbReference>
<evidence type="ECO:0000256" key="6">
    <source>
        <dbReference type="ARBA" id="ARBA00022842"/>
    </source>
</evidence>
<dbReference type="InterPro" id="IPR050556">
    <property type="entry name" value="Type_II_TA_system_RNase"/>
</dbReference>
<reference evidence="10 11" key="1">
    <citation type="journal article" date="2019" name="Antonie Van Leeuwenhoek">
        <title>Description of 'Ca. Methylobacter oryzae' KRF1, a novel species from the environmentally important Methylobacter clade 2.</title>
        <authorList>
            <person name="Khatri K."/>
            <person name="Mohite J.A."/>
            <person name="Pandit P.S."/>
            <person name="Bahulikar R."/>
            <person name="Rahalkar M.C."/>
        </authorList>
    </citation>
    <scope>NUCLEOTIDE SEQUENCE [LARGE SCALE GENOMIC DNA]</scope>
    <source>
        <strain evidence="10 11">KRF1</strain>
    </source>
</reference>
<keyword evidence="11" id="KW-1185">Reference proteome</keyword>
<name>A0ABY3C9Q8_9GAMM</name>
<dbReference type="InterPro" id="IPR002716">
    <property type="entry name" value="PIN_dom"/>
</dbReference>
<evidence type="ECO:0000256" key="1">
    <source>
        <dbReference type="ARBA" id="ARBA00001946"/>
    </source>
</evidence>
<evidence type="ECO:0000256" key="5">
    <source>
        <dbReference type="ARBA" id="ARBA00022801"/>
    </source>
</evidence>
<keyword evidence="6 8" id="KW-0460">Magnesium</keyword>
<evidence type="ECO:0000256" key="2">
    <source>
        <dbReference type="ARBA" id="ARBA00022649"/>
    </source>
</evidence>
<dbReference type="Proteomes" id="UP000733744">
    <property type="component" value="Unassembled WGS sequence"/>
</dbReference>
<accession>A0ABY3C9Q8</accession>
<evidence type="ECO:0000256" key="4">
    <source>
        <dbReference type="ARBA" id="ARBA00022723"/>
    </source>
</evidence>
<feature type="binding site" evidence="8">
    <location>
        <position position="6"/>
    </location>
    <ligand>
        <name>Mg(2+)</name>
        <dbReference type="ChEBI" id="CHEBI:18420"/>
    </ligand>
</feature>
<dbReference type="PANTHER" id="PTHR33653:SF1">
    <property type="entry name" value="RIBONUCLEASE VAPC2"/>
    <property type="match status" value="1"/>
</dbReference>
<feature type="domain" description="PIN" evidence="9">
    <location>
        <begin position="3"/>
        <end position="123"/>
    </location>
</feature>
<keyword evidence="3 8" id="KW-0540">Nuclease</keyword>
<proteinExistence type="inferred from homology"/>
<keyword evidence="5 8" id="KW-0378">Hydrolase</keyword>
<comment type="similarity">
    <text evidence="7 8">Belongs to the PINc/VapC protein family.</text>
</comment>
<keyword evidence="8" id="KW-0800">Toxin</keyword>
<dbReference type="Gene3D" id="3.40.50.1010">
    <property type="entry name" value="5'-nuclease"/>
    <property type="match status" value="1"/>
</dbReference>
<dbReference type="InterPro" id="IPR022907">
    <property type="entry name" value="VapC_family"/>
</dbReference>
<evidence type="ECO:0000313" key="11">
    <source>
        <dbReference type="Proteomes" id="UP000733744"/>
    </source>
</evidence>
<keyword evidence="4 8" id="KW-0479">Metal-binding</keyword>
<evidence type="ECO:0000256" key="3">
    <source>
        <dbReference type="ARBA" id="ARBA00022722"/>
    </source>
</evidence>
<comment type="caution">
    <text evidence="10">The sequence shown here is derived from an EMBL/GenBank/DDBJ whole genome shotgun (WGS) entry which is preliminary data.</text>
</comment>
<dbReference type="RefSeq" id="WP_127029135.1">
    <property type="nucleotide sequence ID" value="NZ_RYFG02000098.1"/>
</dbReference>
<gene>
    <name evidence="8" type="primary">vapC</name>
    <name evidence="10" type="ORF">EKO24_011905</name>
</gene>
<dbReference type="EMBL" id="RYFG02000098">
    <property type="protein sequence ID" value="TRW94443.1"/>
    <property type="molecule type" value="Genomic_DNA"/>
</dbReference>
<dbReference type="PANTHER" id="PTHR33653">
    <property type="entry name" value="RIBONUCLEASE VAPC2"/>
    <property type="match status" value="1"/>
</dbReference>
<evidence type="ECO:0000256" key="7">
    <source>
        <dbReference type="ARBA" id="ARBA00038093"/>
    </source>
</evidence>
<dbReference type="InterPro" id="IPR029060">
    <property type="entry name" value="PIN-like_dom_sf"/>
</dbReference>
<evidence type="ECO:0000259" key="9">
    <source>
        <dbReference type="Pfam" id="PF01850"/>
    </source>
</evidence>
<organism evidence="10 11">
    <name type="scientific">Candidatus Methylobacter oryzae</name>
    <dbReference type="NCBI Taxonomy" id="2497749"/>
    <lineage>
        <taxon>Bacteria</taxon>
        <taxon>Pseudomonadati</taxon>
        <taxon>Pseudomonadota</taxon>
        <taxon>Gammaproteobacteria</taxon>
        <taxon>Methylococcales</taxon>
        <taxon>Methylococcaceae</taxon>
        <taxon>Methylobacter</taxon>
    </lineage>
</organism>
<dbReference type="Pfam" id="PF01850">
    <property type="entry name" value="PIN"/>
    <property type="match status" value="1"/>
</dbReference>
<evidence type="ECO:0000313" key="10">
    <source>
        <dbReference type="EMBL" id="TRW94443.1"/>
    </source>
</evidence>